<feature type="transmembrane region" description="Helical" evidence="1">
    <location>
        <begin position="71"/>
        <end position="90"/>
    </location>
</feature>
<dbReference type="Proteomes" id="UP000199086">
    <property type="component" value="Unassembled WGS sequence"/>
</dbReference>
<dbReference type="OrthoDB" id="32521at2"/>
<dbReference type="Pfam" id="PF03779">
    <property type="entry name" value="SPW"/>
    <property type="match status" value="1"/>
</dbReference>
<organism evidence="3 4">
    <name type="scientific">Raineyella antarctica</name>
    <dbReference type="NCBI Taxonomy" id="1577474"/>
    <lineage>
        <taxon>Bacteria</taxon>
        <taxon>Bacillati</taxon>
        <taxon>Actinomycetota</taxon>
        <taxon>Actinomycetes</taxon>
        <taxon>Propionibacteriales</taxon>
        <taxon>Propionibacteriaceae</taxon>
        <taxon>Raineyella</taxon>
    </lineage>
</organism>
<dbReference type="RefSeq" id="WP_139283164.1">
    <property type="nucleotide sequence ID" value="NZ_FMYF01000003.1"/>
</dbReference>
<keyword evidence="1" id="KW-1133">Transmembrane helix</keyword>
<proteinExistence type="predicted"/>
<evidence type="ECO:0000313" key="4">
    <source>
        <dbReference type="Proteomes" id="UP000199086"/>
    </source>
</evidence>
<dbReference type="EMBL" id="FMYF01000003">
    <property type="protein sequence ID" value="SDB81745.1"/>
    <property type="molecule type" value="Genomic_DNA"/>
</dbReference>
<keyword evidence="1" id="KW-0472">Membrane</keyword>
<dbReference type="InterPro" id="IPR005530">
    <property type="entry name" value="SPW"/>
</dbReference>
<feature type="transmembrane region" description="Helical" evidence="1">
    <location>
        <begin position="21"/>
        <end position="39"/>
    </location>
</feature>
<reference evidence="3 4" key="1">
    <citation type="submission" date="2016-06" db="EMBL/GenBank/DDBJ databases">
        <authorList>
            <person name="Olsen C.W."/>
            <person name="Carey S."/>
            <person name="Hinshaw L."/>
            <person name="Karasin A.I."/>
        </authorList>
    </citation>
    <scope>NUCLEOTIDE SEQUENCE [LARGE SCALE GENOMIC DNA]</scope>
    <source>
        <strain evidence="3 4">LZ-22</strain>
    </source>
</reference>
<dbReference type="STRING" id="1577474.GA0111570_103336"/>
<keyword evidence="4" id="KW-1185">Reference proteome</keyword>
<gene>
    <name evidence="3" type="ORF">GA0111570_103336</name>
</gene>
<feature type="domain" description="SPW repeat-containing integral membrane" evidence="2">
    <location>
        <begin position="21"/>
        <end position="114"/>
    </location>
</feature>
<evidence type="ECO:0000256" key="1">
    <source>
        <dbReference type="SAM" id="Phobius"/>
    </source>
</evidence>
<evidence type="ECO:0000313" key="3">
    <source>
        <dbReference type="EMBL" id="SDB81745.1"/>
    </source>
</evidence>
<keyword evidence="1" id="KW-0812">Transmembrane</keyword>
<protein>
    <submittedName>
        <fullName evidence="3">SPW repeat-containing protein</fullName>
    </submittedName>
</protein>
<feature type="transmembrane region" description="Helical" evidence="1">
    <location>
        <begin position="96"/>
        <end position="115"/>
    </location>
</feature>
<name>A0A1G6GJ22_9ACTN</name>
<dbReference type="AlphaFoldDB" id="A0A1G6GJ22"/>
<accession>A0A1G6GJ22</accession>
<evidence type="ECO:0000259" key="2">
    <source>
        <dbReference type="Pfam" id="PF03779"/>
    </source>
</evidence>
<sequence length="141" mass="15566">MSTRQPLVRHPVAGRIARRHWEDWITIVAGFALALTPLWSPSDRSIWIVPFGLALVLLAAWSDLWEKVSRFAEELVVLAGVVILATPWIFGFAGANALALTAWAVGLVVIVMALVQMSTTRRSTRRTTLRRTGARARHAAS</sequence>
<feature type="transmembrane region" description="Helical" evidence="1">
    <location>
        <begin position="45"/>
        <end position="64"/>
    </location>
</feature>